<dbReference type="GO" id="GO:0018279">
    <property type="term" value="P:protein N-linked glycosylation via asparagine"/>
    <property type="evidence" value="ECO:0007669"/>
    <property type="project" value="TreeGrafter"/>
</dbReference>
<dbReference type="InterPro" id="IPR001461">
    <property type="entry name" value="Aspartic_peptidase_A1"/>
</dbReference>
<dbReference type="GO" id="GO:0004190">
    <property type="term" value="F:aspartic-type endopeptidase activity"/>
    <property type="evidence" value="ECO:0007669"/>
    <property type="project" value="UniProtKB-KW"/>
</dbReference>
<evidence type="ECO:0000256" key="11">
    <source>
        <dbReference type="PIRSR" id="PIRSR601461-1"/>
    </source>
</evidence>
<evidence type="ECO:0000313" key="16">
    <source>
        <dbReference type="EMBL" id="SBS89652.1"/>
    </source>
</evidence>
<evidence type="ECO:0000256" key="12">
    <source>
        <dbReference type="RuleBase" id="RU000454"/>
    </source>
</evidence>
<dbReference type="SUPFAM" id="SSF50630">
    <property type="entry name" value="Acid proteases"/>
    <property type="match status" value="1"/>
</dbReference>
<comment type="similarity">
    <text evidence="5 13">Belongs to the OST1 family.</text>
</comment>
<comment type="function">
    <text evidence="1 13">Subunit of the oligosaccharyl transferase (OST) complex that catalyzes the initial transfer of a defined glycan (Glc(3)Man(9)GlcNAc(2) in eukaryotes) from the lipid carrier dolichol-pyrophosphate to an asparagine residue within an Asn-X-Ser/Thr consensus motif in nascent polypeptide chains, the first step in protein N-glycosylation. N-glycosylation occurs cotranslationally and the complex associates with the Sec61 complex at the channel-forming translocon complex that mediates protein translocation across the endoplasmic reticulum (ER). All subunits are required for a maximal enzyme activity.</text>
</comment>
<dbReference type="GO" id="GO:0008250">
    <property type="term" value="C:oligosaccharyltransferase complex"/>
    <property type="evidence" value="ECO:0007669"/>
    <property type="project" value="UniProtKB-UniRule"/>
</dbReference>
<feature type="active site" evidence="11">
    <location>
        <position position="914"/>
    </location>
</feature>
<keyword evidence="6 13" id="KW-0812">Transmembrane</keyword>
<keyword evidence="12" id="KW-0645">Protease</keyword>
<dbReference type="PANTHER" id="PTHR21049">
    <property type="entry name" value="RIBOPHORIN I"/>
    <property type="match status" value="1"/>
</dbReference>
<feature type="active site" evidence="11">
    <location>
        <position position="1144"/>
    </location>
</feature>
<feature type="domain" description="Peptidase A1" evidence="15">
    <location>
        <begin position="896"/>
        <end position="1251"/>
    </location>
</feature>
<keyword evidence="12" id="KW-0378">Hydrolase</keyword>
<dbReference type="Gene3D" id="2.40.70.10">
    <property type="entry name" value="Acid Proteases"/>
    <property type="match status" value="2"/>
</dbReference>
<evidence type="ECO:0000256" key="7">
    <source>
        <dbReference type="ARBA" id="ARBA00022729"/>
    </source>
</evidence>
<evidence type="ECO:0000256" key="8">
    <source>
        <dbReference type="ARBA" id="ARBA00022824"/>
    </source>
</evidence>
<evidence type="ECO:0000256" key="13">
    <source>
        <dbReference type="RuleBase" id="RU361143"/>
    </source>
</evidence>
<evidence type="ECO:0000256" key="6">
    <source>
        <dbReference type="ARBA" id="ARBA00022692"/>
    </source>
</evidence>
<evidence type="ECO:0000313" key="17">
    <source>
        <dbReference type="Proteomes" id="UP000078546"/>
    </source>
</evidence>
<feature type="coiled-coil region" evidence="14">
    <location>
        <begin position="646"/>
        <end position="681"/>
    </location>
</feature>
<dbReference type="PROSITE" id="PS00141">
    <property type="entry name" value="ASP_PROTEASE"/>
    <property type="match status" value="2"/>
</dbReference>
<dbReference type="PRINTS" id="PR00792">
    <property type="entry name" value="PEPSIN"/>
</dbReference>
<evidence type="ECO:0000256" key="9">
    <source>
        <dbReference type="ARBA" id="ARBA00022989"/>
    </source>
</evidence>
<dbReference type="UniPathway" id="UPA00378"/>
<evidence type="ECO:0000256" key="10">
    <source>
        <dbReference type="ARBA" id="ARBA00023136"/>
    </source>
</evidence>
<dbReference type="InterPro" id="IPR021109">
    <property type="entry name" value="Peptidase_aspartic_dom_sf"/>
</dbReference>
<evidence type="ECO:0000256" key="2">
    <source>
        <dbReference type="ARBA" id="ARBA00004115"/>
    </source>
</evidence>
<evidence type="ECO:0000256" key="5">
    <source>
        <dbReference type="ARBA" id="ARBA00008905"/>
    </source>
</evidence>
<comment type="subunit">
    <text evidence="13">Component of the oligosaccharyltransferase (OST) complex.</text>
</comment>
<comment type="similarity">
    <text evidence="4 12">Belongs to the peptidase A1 family.</text>
</comment>
<evidence type="ECO:0000259" key="15">
    <source>
        <dbReference type="PROSITE" id="PS51767"/>
    </source>
</evidence>
<protein>
    <recommendedName>
        <fullName evidence="13">Dolichyl-diphosphooligosaccharide--protein glycosyltransferase subunit 1</fullName>
    </recommendedName>
</protein>
<dbReference type="InterPro" id="IPR034164">
    <property type="entry name" value="Pepsin-like_dom"/>
</dbReference>
<dbReference type="Proteomes" id="UP000078546">
    <property type="component" value="Unassembled WGS sequence"/>
</dbReference>
<keyword evidence="7" id="KW-0732">Signal</keyword>
<gene>
    <name evidence="16" type="ORF">POVCU1_016830</name>
</gene>
<reference evidence="17" key="1">
    <citation type="submission" date="2016-05" db="EMBL/GenBank/DDBJ databases">
        <authorList>
            <person name="Naeem Raeece"/>
        </authorList>
    </citation>
    <scope>NUCLEOTIDE SEQUENCE [LARGE SCALE GENOMIC DNA]</scope>
</reference>
<dbReference type="GO" id="GO:0016740">
    <property type="term" value="F:transferase activity"/>
    <property type="evidence" value="ECO:0007669"/>
    <property type="project" value="UniProtKB-KW"/>
</dbReference>
<keyword evidence="16" id="KW-0808">Transferase</keyword>
<keyword evidence="8 13" id="KW-0256">Endoplasmic reticulum</keyword>
<evidence type="ECO:0000256" key="1">
    <source>
        <dbReference type="ARBA" id="ARBA00002791"/>
    </source>
</evidence>
<evidence type="ECO:0000256" key="3">
    <source>
        <dbReference type="ARBA" id="ARBA00004922"/>
    </source>
</evidence>
<dbReference type="FunFam" id="2.40.70.10:FF:000008">
    <property type="entry name" value="Cathepsin D"/>
    <property type="match status" value="1"/>
</dbReference>
<evidence type="ECO:0000256" key="14">
    <source>
        <dbReference type="SAM" id="Coils"/>
    </source>
</evidence>
<dbReference type="Pfam" id="PF00026">
    <property type="entry name" value="Asp"/>
    <property type="match status" value="2"/>
</dbReference>
<keyword evidence="9 13" id="KW-1133">Transmembrane helix</keyword>
<dbReference type="InterPro" id="IPR007676">
    <property type="entry name" value="Ribophorin_I"/>
</dbReference>
<dbReference type="EMBL" id="FLQV01000311">
    <property type="protein sequence ID" value="SBS89652.1"/>
    <property type="molecule type" value="Genomic_DNA"/>
</dbReference>
<name>A0A1A8WCB1_PLAOA</name>
<evidence type="ECO:0000256" key="4">
    <source>
        <dbReference type="ARBA" id="ARBA00007447"/>
    </source>
</evidence>
<accession>A0A1A8WCB1</accession>
<keyword evidence="12" id="KW-0064">Aspartyl protease</keyword>
<dbReference type="InterPro" id="IPR001969">
    <property type="entry name" value="Aspartic_peptidase_AS"/>
</dbReference>
<keyword evidence="14" id="KW-0175">Coiled coil</keyword>
<dbReference type="PROSITE" id="PS51767">
    <property type="entry name" value="PEPTIDASE_A1"/>
    <property type="match status" value="1"/>
</dbReference>
<comment type="subcellular location">
    <subcellularLocation>
        <location evidence="2 13">Endoplasmic reticulum membrane</location>
        <topology evidence="2 13">Single-pass type I membrane protein</topology>
    </subcellularLocation>
</comment>
<dbReference type="PANTHER" id="PTHR21049:SF0">
    <property type="entry name" value="DOLICHYL-DIPHOSPHOOLIGOSACCHARIDE--PROTEIN GLYCOSYLTRANSFERASE SUBUNIT 1"/>
    <property type="match status" value="1"/>
</dbReference>
<dbReference type="CDD" id="cd05471">
    <property type="entry name" value="pepsin_like"/>
    <property type="match status" value="1"/>
</dbReference>
<feature type="transmembrane region" description="Helical" evidence="13">
    <location>
        <begin position="625"/>
        <end position="646"/>
    </location>
</feature>
<dbReference type="GO" id="GO:0006508">
    <property type="term" value="P:proteolysis"/>
    <property type="evidence" value="ECO:0007669"/>
    <property type="project" value="UniProtKB-KW"/>
</dbReference>
<organism evidence="16 17">
    <name type="scientific">Plasmodium ovale curtisi</name>
    <dbReference type="NCBI Taxonomy" id="864141"/>
    <lineage>
        <taxon>Eukaryota</taxon>
        <taxon>Sar</taxon>
        <taxon>Alveolata</taxon>
        <taxon>Apicomplexa</taxon>
        <taxon>Aconoidasida</taxon>
        <taxon>Haemosporida</taxon>
        <taxon>Plasmodiidae</taxon>
        <taxon>Plasmodium</taxon>
        <taxon>Plasmodium (Plasmodium)</taxon>
    </lineage>
</organism>
<dbReference type="Pfam" id="PF04597">
    <property type="entry name" value="Ribophorin_I"/>
    <property type="match status" value="1"/>
</dbReference>
<proteinExistence type="inferred from homology"/>
<dbReference type="InterPro" id="IPR033121">
    <property type="entry name" value="PEPTIDASE_A1"/>
</dbReference>
<comment type="pathway">
    <text evidence="3 13">Protein modification; protein glycosylation.</text>
</comment>
<sequence length="1297" mass="151718">MFPLLLRRVDLGLLMSDIQTANKSYDSRIAITNDNHVRLPYNDGYTIRKKITNWLNVTKNIDNSDSSSLHQLSGKLLPNSRQLYNRSNAFWSVMITSIFVEKKMKRQREKWDEKGTSHVPEITHIMKFIYGIILCFLLLFCTRGKLDLNLFQNLIDLDIEFLHTHKNRIREKYVGNSDSLVYEHVSKNIHLKNNHVETVIRGKLKNTGSHFVQRFVFLLPYHEAFQATTLHVKDGDMQELSYRALNKTKDIDKLYIEEFNYDYDIESFEVKVYEIYLNKKLEKGEKVFLEISYALGQPYYPFPVDINLVEKQNVLFYFSSKILLPYSVEQGEEIKISLCKNCTIVQIEDSNFLKGLEKISNDTYVKKNKKEKDNLTSFSLGTKILFYFILDNNLGYFEKVIKEIKISQLGFIYEKEEYILKNNSAKIKKFDRYLLSDYENKYTSEDVVTTNESSIIYTMQSKLNYDIFEYNYFDDIGKIYLIRGDEFYDKKKKIYIIKFDLKPRYPLLGGWKIHFFNSFYHYSNLFKIKNKKNYYAYKIDIAPSIKSFYIKELNIKISLPPYSKSISLSNRYNNVHINMSKKKEWLDFFSFRNVIEIQLKNFLPQFEEDNYENFFVVYKYHFANIFWKPLLIILISFVVILLLYLLKGLSLNFNTERENLAEKEENEHRAFSRKCKELYDNLSFISDNLIKLLSNTSPKEKEERKEEFLKAEEKWIYDFIYFTKEFYRNFENTKNKKALQDYVNKCFNYHSVIKNCFEAQLHNDLVSMKNKCFHDVFAFHFASSPFSHSSKLLFDCFHVNCLLFLTLCAILSISSNSTVHVSNALKKEEKSQNLNIPFMEEKKFFFNEIKLNNRFKNDMKGYIQNINNFHSIIENKIPSSLLYVQEDLLNFHNSQFIGDIEIGTPPQSFKVVFDTGSSNFAVPSTKCVKGGCTPHKKFNAEKSRTFVKNLNGNNESIYTYIQYGTGKSILEHGYDDVQLKGLKIKNQSIGLAVEESLHPFSDLPFDGIIGLGFSDRASFHSKKYGMPLIETIKEQVGKRKREIRIKGGVDTGNDTKTIRKIQTGAKAMKLLKRNIFSFYVPKKLNESGSITFGRAKSEYAMEGKQIEWFPVISNYFWEVNLLDIQLSDTNFGICENRNCRAAIDTGSSLLTGPSSLMQPLIEKLNLENDCSNKNSLPNISFILRNVEGKRVKLDFKPDDYILEDVDDEDNSVQCVIGIMSLDVPPPRGNTTRYLTMITNLSAWWKQVITFERSPFVEVPNTHFLKKAQEFTAPPYPSPYPYCVRLATTVSMRLLRCG</sequence>
<keyword evidence="10 13" id="KW-0472">Membrane</keyword>